<dbReference type="Pfam" id="PF25876">
    <property type="entry name" value="HH_MFP_RND"/>
    <property type="match status" value="1"/>
</dbReference>
<dbReference type="GO" id="GO:0022857">
    <property type="term" value="F:transmembrane transporter activity"/>
    <property type="evidence" value="ECO:0007669"/>
    <property type="project" value="InterPro"/>
</dbReference>
<feature type="domain" description="Multidrug resistance protein MdtA-like beta-barrel" evidence="6">
    <location>
        <begin position="210"/>
        <end position="284"/>
    </location>
</feature>
<dbReference type="RefSeq" id="WP_009134613.1">
    <property type="nucleotide sequence ID" value="NZ_CP102250.1"/>
</dbReference>
<keyword evidence="3" id="KW-0175">Coiled coil</keyword>
<dbReference type="eggNOG" id="COG0845">
    <property type="taxonomic scope" value="Bacteria"/>
</dbReference>
<evidence type="ECO:0000313" key="8">
    <source>
        <dbReference type="EMBL" id="EHB91758.1"/>
    </source>
</evidence>
<dbReference type="PROSITE" id="PS51257">
    <property type="entry name" value="PROKAR_LIPOPROTEIN"/>
    <property type="match status" value="1"/>
</dbReference>
<proteinExistence type="inferred from homology"/>
<dbReference type="GeneID" id="92815166"/>
<dbReference type="InterPro" id="IPR058624">
    <property type="entry name" value="MdtA-like_HH"/>
</dbReference>
<organism evidence="8 9">
    <name type="scientific">Alistipes indistinctus YIT 12060</name>
    <dbReference type="NCBI Taxonomy" id="742725"/>
    <lineage>
        <taxon>Bacteria</taxon>
        <taxon>Pseudomonadati</taxon>
        <taxon>Bacteroidota</taxon>
        <taxon>Bacteroidia</taxon>
        <taxon>Bacteroidales</taxon>
        <taxon>Rikenellaceae</taxon>
        <taxon>Alistipes</taxon>
    </lineage>
</organism>
<evidence type="ECO:0000259" key="4">
    <source>
        <dbReference type="Pfam" id="PF25876"/>
    </source>
</evidence>
<comment type="caution">
    <text evidence="8">The sequence shown here is derived from an EMBL/GenBank/DDBJ whole genome shotgun (WGS) entry which is preliminary data.</text>
</comment>
<dbReference type="EMBL" id="ADLD01000013">
    <property type="protein sequence ID" value="EHB91758.1"/>
    <property type="molecule type" value="Genomic_DNA"/>
</dbReference>
<dbReference type="Pfam" id="PF25917">
    <property type="entry name" value="BSH_RND"/>
    <property type="match status" value="1"/>
</dbReference>
<evidence type="ECO:0000259" key="6">
    <source>
        <dbReference type="Pfam" id="PF25944"/>
    </source>
</evidence>
<evidence type="ECO:0000256" key="1">
    <source>
        <dbReference type="ARBA" id="ARBA00004196"/>
    </source>
</evidence>
<dbReference type="Proteomes" id="UP000006008">
    <property type="component" value="Unassembled WGS sequence"/>
</dbReference>
<evidence type="ECO:0000259" key="7">
    <source>
        <dbReference type="Pfam" id="PF25967"/>
    </source>
</evidence>
<dbReference type="AlphaFoldDB" id="G5HAZ2"/>
<name>G5HAZ2_9BACT</name>
<dbReference type="GO" id="GO:0030313">
    <property type="term" value="C:cell envelope"/>
    <property type="evidence" value="ECO:0007669"/>
    <property type="project" value="UniProtKB-SubCell"/>
</dbReference>
<dbReference type="GO" id="GO:0005886">
    <property type="term" value="C:plasma membrane"/>
    <property type="evidence" value="ECO:0007669"/>
    <property type="project" value="TreeGrafter"/>
</dbReference>
<dbReference type="Gene3D" id="2.40.50.100">
    <property type="match status" value="1"/>
</dbReference>
<dbReference type="HOGENOM" id="CLU_018816_2_1_10"/>
<dbReference type="InterPro" id="IPR058627">
    <property type="entry name" value="MdtA-like_C"/>
</dbReference>
<dbReference type="InterPro" id="IPR006143">
    <property type="entry name" value="RND_pump_MFP"/>
</dbReference>
<dbReference type="FunFam" id="2.40.420.20:FF:000001">
    <property type="entry name" value="Efflux RND transporter periplasmic adaptor subunit"/>
    <property type="match status" value="1"/>
</dbReference>
<sequence length="371" mass="40028">MKTLRLHMLLITALGGTLFYGCRSSQKPAAGPVRLPVAEVAVQDVPVRKSFVGQINGYRDITIQPRADGYLRSIHFREGSFVKKGTLLYTIETAPYAAQTAQSEASVSRAEAQLADARQTYERTKAMAAINAASRSDLDNATAQLLAAQASLRAAKAALTSARIEQGYTRITSPVDGIIGRTLAQVGDFVGLNSKYNSLNTVSQVDSVKVLFFIPEQSYAVLMQQGGQLYDLTLSLSDNSVYPERGRFDFIGRAVEQSTGSLDAQATFANPDTLLRPGQFAQVSAVTDTLRNALLIPQVAVNQTQGVYSVYVLGPDNRAEQRIVTLGQTVGPMWVVDSGLQPGEQVITDGFHKLRAGVSVEPQTNEPSAKK</sequence>
<evidence type="ECO:0000256" key="3">
    <source>
        <dbReference type="SAM" id="Coils"/>
    </source>
</evidence>
<dbReference type="GO" id="GO:0046677">
    <property type="term" value="P:response to antibiotic"/>
    <property type="evidence" value="ECO:0007669"/>
    <property type="project" value="TreeGrafter"/>
</dbReference>
<feature type="domain" description="Multidrug resistance protein MdtA-like C-terminal permuted SH3" evidence="7">
    <location>
        <begin position="292"/>
        <end position="352"/>
    </location>
</feature>
<keyword evidence="9" id="KW-1185">Reference proteome</keyword>
<dbReference type="InterPro" id="IPR058626">
    <property type="entry name" value="MdtA-like_b-barrel"/>
</dbReference>
<comment type="subcellular location">
    <subcellularLocation>
        <location evidence="1">Cell envelope</location>
    </subcellularLocation>
</comment>
<feature type="domain" description="Multidrug resistance protein MdtA-like barrel-sandwich hybrid" evidence="5">
    <location>
        <begin position="60"/>
        <end position="191"/>
    </location>
</feature>
<dbReference type="Gene3D" id="2.40.30.170">
    <property type="match status" value="1"/>
</dbReference>
<dbReference type="STRING" id="742725.HMPREF9450_01807"/>
<evidence type="ECO:0000313" key="9">
    <source>
        <dbReference type="Proteomes" id="UP000006008"/>
    </source>
</evidence>
<reference evidence="8 9" key="1">
    <citation type="submission" date="2011-08" db="EMBL/GenBank/DDBJ databases">
        <title>The Genome Sequence of Alistipes indistinctus YIT 12060.</title>
        <authorList>
            <consortium name="The Broad Institute Genome Sequencing Platform"/>
            <person name="Earl A."/>
            <person name="Ward D."/>
            <person name="Feldgarden M."/>
            <person name="Gevers D."/>
            <person name="Morotomi M."/>
            <person name="Young S.K."/>
            <person name="Zeng Q."/>
            <person name="Gargeya S."/>
            <person name="Fitzgerald M."/>
            <person name="Haas B."/>
            <person name="Abouelleil A."/>
            <person name="Alvarado L."/>
            <person name="Arachchi H.M."/>
            <person name="Berlin A."/>
            <person name="Brown A."/>
            <person name="Chapman S.B."/>
            <person name="Chen Z."/>
            <person name="Dunbar C."/>
            <person name="Freedman E."/>
            <person name="Gearin G."/>
            <person name="Gellesch M."/>
            <person name="Goldberg J."/>
            <person name="Griggs A."/>
            <person name="Gujja S."/>
            <person name="Heiman D."/>
            <person name="Howarth C."/>
            <person name="Larson L."/>
            <person name="Lui A."/>
            <person name="MacDonald P.J.P."/>
            <person name="Montmayeur A."/>
            <person name="Murphy C."/>
            <person name="Neiman D."/>
            <person name="Pearson M."/>
            <person name="Priest M."/>
            <person name="Roberts A."/>
            <person name="Saif S."/>
            <person name="Shea T."/>
            <person name="Shenoy N."/>
            <person name="Sisk P."/>
            <person name="Stolte C."/>
            <person name="Sykes S."/>
            <person name="Wortman J."/>
            <person name="Nusbaum C."/>
            <person name="Birren B."/>
        </authorList>
    </citation>
    <scope>NUCLEOTIDE SEQUENCE [LARGE SCALE GENOMIC DNA]</scope>
    <source>
        <strain evidence="8 9">YIT 12060</strain>
    </source>
</reference>
<dbReference type="NCBIfam" id="TIGR01730">
    <property type="entry name" value="RND_mfp"/>
    <property type="match status" value="1"/>
</dbReference>
<gene>
    <name evidence="8" type="ORF">HMPREF9450_01807</name>
</gene>
<dbReference type="Gene3D" id="2.40.420.20">
    <property type="match status" value="1"/>
</dbReference>
<protein>
    <submittedName>
        <fullName evidence="8">Uncharacterized protein</fullName>
    </submittedName>
</protein>
<dbReference type="SUPFAM" id="SSF111369">
    <property type="entry name" value="HlyD-like secretion proteins"/>
    <property type="match status" value="1"/>
</dbReference>
<dbReference type="InterPro" id="IPR058625">
    <property type="entry name" value="MdtA-like_BSH"/>
</dbReference>
<accession>G5HAZ2</accession>
<evidence type="ECO:0000256" key="2">
    <source>
        <dbReference type="ARBA" id="ARBA00009477"/>
    </source>
</evidence>
<dbReference type="Pfam" id="PF25967">
    <property type="entry name" value="RND-MFP_C"/>
    <property type="match status" value="1"/>
</dbReference>
<dbReference type="Pfam" id="PF25944">
    <property type="entry name" value="Beta-barrel_RND"/>
    <property type="match status" value="1"/>
</dbReference>
<dbReference type="PANTHER" id="PTHR30158">
    <property type="entry name" value="ACRA/E-RELATED COMPONENT OF DRUG EFFLUX TRANSPORTER"/>
    <property type="match status" value="1"/>
</dbReference>
<dbReference type="OrthoDB" id="9801814at2"/>
<dbReference type="PATRIC" id="fig|742725.3.peg.1902"/>
<comment type="similarity">
    <text evidence="2">Belongs to the membrane fusion protein (MFP) (TC 8.A.1) family.</text>
</comment>
<evidence type="ECO:0000259" key="5">
    <source>
        <dbReference type="Pfam" id="PF25917"/>
    </source>
</evidence>
<feature type="coiled-coil region" evidence="3">
    <location>
        <begin position="107"/>
        <end position="158"/>
    </location>
</feature>
<feature type="domain" description="Multidrug resistance protein MdtA-like alpha-helical hairpin" evidence="4">
    <location>
        <begin position="100"/>
        <end position="169"/>
    </location>
</feature>
<dbReference type="Gene3D" id="1.10.287.470">
    <property type="entry name" value="Helix hairpin bin"/>
    <property type="match status" value="1"/>
</dbReference>